<gene>
    <name evidence="2" type="ORF">ACFPRH_35600</name>
</gene>
<name>A0ABW0AW54_9ACTN</name>
<evidence type="ECO:0000313" key="3">
    <source>
        <dbReference type="Proteomes" id="UP001596160"/>
    </source>
</evidence>
<proteinExistence type="predicted"/>
<sequence length="138" mass="14277">METGLVAVAAEVWTSLLADSAPFRHELSGLGGSGRAGAAPVPAVAARAELQAVEGALLEFRTSPLGCTEEAETETHRAYRTGEDNRCWCKHNPNSTDAITAASKAPDTARERTARSVQASADATAISTDTVLPEPGGT</sequence>
<reference evidence="3" key="1">
    <citation type="journal article" date="2019" name="Int. J. Syst. Evol. Microbiol.">
        <title>The Global Catalogue of Microorganisms (GCM) 10K type strain sequencing project: providing services to taxonomists for standard genome sequencing and annotation.</title>
        <authorList>
            <consortium name="The Broad Institute Genomics Platform"/>
            <consortium name="The Broad Institute Genome Sequencing Center for Infectious Disease"/>
            <person name="Wu L."/>
            <person name="Ma J."/>
        </authorList>
    </citation>
    <scope>NUCLEOTIDE SEQUENCE [LARGE SCALE GENOMIC DNA]</scope>
    <source>
        <strain evidence="3">PCU 266</strain>
    </source>
</reference>
<evidence type="ECO:0000313" key="2">
    <source>
        <dbReference type="EMBL" id="MFC5157052.1"/>
    </source>
</evidence>
<dbReference type="Proteomes" id="UP001596160">
    <property type="component" value="Unassembled WGS sequence"/>
</dbReference>
<accession>A0ABW0AW54</accession>
<protein>
    <submittedName>
        <fullName evidence="2">Uncharacterized protein</fullName>
    </submittedName>
</protein>
<evidence type="ECO:0000256" key="1">
    <source>
        <dbReference type="SAM" id="MobiDB-lite"/>
    </source>
</evidence>
<comment type="caution">
    <text evidence="2">The sequence shown here is derived from an EMBL/GenBank/DDBJ whole genome shotgun (WGS) entry which is preliminary data.</text>
</comment>
<organism evidence="2 3">
    <name type="scientific">Streptomyces amakusaensis</name>
    <dbReference type="NCBI Taxonomy" id="67271"/>
    <lineage>
        <taxon>Bacteria</taxon>
        <taxon>Bacillati</taxon>
        <taxon>Actinomycetota</taxon>
        <taxon>Actinomycetes</taxon>
        <taxon>Kitasatosporales</taxon>
        <taxon>Streptomycetaceae</taxon>
        <taxon>Streptomyces</taxon>
    </lineage>
</organism>
<keyword evidence="3" id="KW-1185">Reference proteome</keyword>
<feature type="compositionally biased region" description="Low complexity" evidence="1">
    <location>
        <begin position="119"/>
        <end position="130"/>
    </location>
</feature>
<dbReference type="RefSeq" id="WP_344486861.1">
    <property type="nucleotide sequence ID" value="NZ_BAAASB010000054.1"/>
</dbReference>
<feature type="region of interest" description="Disordered" evidence="1">
    <location>
        <begin position="101"/>
        <end position="138"/>
    </location>
</feature>
<dbReference type="EMBL" id="JBHSKP010000065">
    <property type="protein sequence ID" value="MFC5157052.1"/>
    <property type="molecule type" value="Genomic_DNA"/>
</dbReference>